<dbReference type="Gene3D" id="1.10.443.10">
    <property type="entry name" value="Intergrase catalytic core"/>
    <property type="match status" value="1"/>
</dbReference>
<dbReference type="Gene3D" id="1.10.150.130">
    <property type="match status" value="1"/>
</dbReference>
<dbReference type="AlphaFoldDB" id="A0A418NND8"/>
<dbReference type="EMBL" id="QXFL01000010">
    <property type="protein sequence ID" value="RIV83365.1"/>
    <property type="molecule type" value="Genomic_DNA"/>
</dbReference>
<dbReference type="InterPro" id="IPR013762">
    <property type="entry name" value="Integrase-like_cat_sf"/>
</dbReference>
<dbReference type="InterPro" id="IPR044068">
    <property type="entry name" value="CB"/>
</dbReference>
<dbReference type="RefSeq" id="WP_119588019.1">
    <property type="nucleotide sequence ID" value="NZ_CAWODQ010000002.1"/>
</dbReference>
<dbReference type="InterPro" id="IPR038488">
    <property type="entry name" value="Integrase_DNA-bd_sf"/>
</dbReference>
<dbReference type="InterPro" id="IPR010998">
    <property type="entry name" value="Integrase_recombinase_N"/>
</dbReference>
<accession>A0A418NND8</accession>
<evidence type="ECO:0000259" key="7">
    <source>
        <dbReference type="PROSITE" id="PS51900"/>
    </source>
</evidence>
<evidence type="ECO:0000259" key="6">
    <source>
        <dbReference type="PROSITE" id="PS51898"/>
    </source>
</evidence>
<dbReference type="PROSITE" id="PS51900">
    <property type="entry name" value="CB"/>
    <property type="match status" value="1"/>
</dbReference>
<keyword evidence="3 5" id="KW-0238">DNA-binding</keyword>
<evidence type="ECO:0000256" key="1">
    <source>
        <dbReference type="ARBA" id="ARBA00008857"/>
    </source>
</evidence>
<evidence type="ECO:0000256" key="2">
    <source>
        <dbReference type="ARBA" id="ARBA00022908"/>
    </source>
</evidence>
<feature type="domain" description="Tyr recombinase" evidence="6">
    <location>
        <begin position="214"/>
        <end position="388"/>
    </location>
</feature>
<dbReference type="InterPro" id="IPR050808">
    <property type="entry name" value="Phage_Integrase"/>
</dbReference>
<evidence type="ECO:0000256" key="4">
    <source>
        <dbReference type="ARBA" id="ARBA00023172"/>
    </source>
</evidence>
<proteinExistence type="inferred from homology"/>
<name>A0A418NND8_9SPHN</name>
<dbReference type="GO" id="GO:0015074">
    <property type="term" value="P:DNA integration"/>
    <property type="evidence" value="ECO:0007669"/>
    <property type="project" value="UniProtKB-KW"/>
</dbReference>
<dbReference type="InterPro" id="IPR025166">
    <property type="entry name" value="Integrase_DNA_bind_dom"/>
</dbReference>
<evidence type="ECO:0000256" key="5">
    <source>
        <dbReference type="PROSITE-ProRule" id="PRU01248"/>
    </source>
</evidence>
<dbReference type="GO" id="GO:0006310">
    <property type="term" value="P:DNA recombination"/>
    <property type="evidence" value="ECO:0007669"/>
    <property type="project" value="UniProtKB-KW"/>
</dbReference>
<reference evidence="8 9" key="1">
    <citation type="submission" date="2018-08" db="EMBL/GenBank/DDBJ databases">
        <title>Erythrobacter zhengii sp.nov., a bacterium isolated from deep-sea sediment.</title>
        <authorList>
            <person name="Fang C."/>
            <person name="Wu Y.-H."/>
            <person name="Sun C."/>
            <person name="Wang H."/>
            <person name="Cheng H."/>
            <person name="Meng F.-X."/>
            <person name="Wang C.-S."/>
            <person name="Xu X.-W."/>
        </authorList>
    </citation>
    <scope>NUCLEOTIDE SEQUENCE [LARGE SCALE GENOMIC DNA]</scope>
    <source>
        <strain evidence="8 9">V18</strain>
    </source>
</reference>
<dbReference type="InterPro" id="IPR002104">
    <property type="entry name" value="Integrase_catalytic"/>
</dbReference>
<evidence type="ECO:0000256" key="3">
    <source>
        <dbReference type="ARBA" id="ARBA00023125"/>
    </source>
</evidence>
<dbReference type="Proteomes" id="UP000286576">
    <property type="component" value="Unassembled WGS sequence"/>
</dbReference>
<evidence type="ECO:0000313" key="9">
    <source>
        <dbReference type="Proteomes" id="UP000286576"/>
    </source>
</evidence>
<evidence type="ECO:0000313" key="8">
    <source>
        <dbReference type="EMBL" id="RIV83365.1"/>
    </source>
</evidence>
<dbReference type="Pfam" id="PF22022">
    <property type="entry name" value="Phage_int_M"/>
    <property type="match status" value="1"/>
</dbReference>
<dbReference type="CDD" id="cd00801">
    <property type="entry name" value="INT_P4_C"/>
    <property type="match status" value="1"/>
</dbReference>
<keyword evidence="4" id="KW-0233">DNA recombination</keyword>
<dbReference type="GO" id="GO:0003677">
    <property type="term" value="F:DNA binding"/>
    <property type="evidence" value="ECO:0007669"/>
    <property type="project" value="UniProtKB-UniRule"/>
</dbReference>
<dbReference type="Pfam" id="PF00589">
    <property type="entry name" value="Phage_integrase"/>
    <property type="match status" value="1"/>
</dbReference>
<organism evidence="8 9">
    <name type="scientific">Aurantiacibacter zhengii</name>
    <dbReference type="NCBI Taxonomy" id="2307003"/>
    <lineage>
        <taxon>Bacteria</taxon>
        <taxon>Pseudomonadati</taxon>
        <taxon>Pseudomonadota</taxon>
        <taxon>Alphaproteobacteria</taxon>
        <taxon>Sphingomonadales</taxon>
        <taxon>Erythrobacteraceae</taxon>
        <taxon>Aurantiacibacter</taxon>
    </lineage>
</organism>
<dbReference type="PANTHER" id="PTHR30629">
    <property type="entry name" value="PROPHAGE INTEGRASE"/>
    <property type="match status" value="1"/>
</dbReference>
<sequence length="409" mass="44547">MRDRPVPKLTALKVQKVKTPGRYGDGGGLYLLVAKPGKGSSEPIGSKSWMLRTVAKGSDGKTLRRDIGLGPVDLVSLEEARDKARELRKVARAGGNPIAHRDQRDETPPTFREAAKACHDAKRAGWSEKNATSFLSSLGQHVFPVIGDSPVNMVSDKDVAATLAPLWTTKAAMAKKLRARIGLVLNYAKAEDWRATGAPREALSTLLPKQPSEGNFASMPYDQVPAFFAKQTGKGDTPSRLALLLQILTGARHGEVRSAMWSHFDLEKALWHRPAELMKSGEAHTVTLSPQALAILERAQAIRTDARDCLVFPNRNGAALTDNAISKLVRPTGFTAHGFRASFRTWAAERMSSIPEAVAEAALAHKIPDQVVRSYNRAKFLDLRRTLLDGWGAFVAGEGAKVVQLPLRM</sequence>
<dbReference type="PANTHER" id="PTHR30629:SF2">
    <property type="entry name" value="PROPHAGE INTEGRASE INTS-RELATED"/>
    <property type="match status" value="1"/>
</dbReference>
<dbReference type="SUPFAM" id="SSF56349">
    <property type="entry name" value="DNA breaking-rejoining enzymes"/>
    <property type="match status" value="1"/>
</dbReference>
<keyword evidence="2" id="KW-0229">DNA integration</keyword>
<dbReference type="InterPro" id="IPR011010">
    <property type="entry name" value="DNA_brk_join_enz"/>
</dbReference>
<comment type="similarity">
    <text evidence="1">Belongs to the 'phage' integrase family.</text>
</comment>
<protein>
    <submittedName>
        <fullName evidence="8">Site-specific integrase</fullName>
    </submittedName>
</protein>
<dbReference type="Pfam" id="PF13356">
    <property type="entry name" value="Arm-DNA-bind_3"/>
    <property type="match status" value="1"/>
</dbReference>
<keyword evidence="9" id="KW-1185">Reference proteome</keyword>
<dbReference type="InterPro" id="IPR053876">
    <property type="entry name" value="Phage_int_M"/>
</dbReference>
<dbReference type="Gene3D" id="3.30.160.390">
    <property type="entry name" value="Integrase, DNA-binding domain"/>
    <property type="match status" value="1"/>
</dbReference>
<gene>
    <name evidence="8" type="ORF">D2V07_16575</name>
</gene>
<comment type="caution">
    <text evidence="8">The sequence shown here is derived from an EMBL/GenBank/DDBJ whole genome shotgun (WGS) entry which is preliminary data.</text>
</comment>
<feature type="domain" description="Core-binding (CB)" evidence="7">
    <location>
        <begin position="109"/>
        <end position="189"/>
    </location>
</feature>
<dbReference type="PROSITE" id="PS51898">
    <property type="entry name" value="TYR_RECOMBINASE"/>
    <property type="match status" value="1"/>
</dbReference>